<proteinExistence type="predicted"/>
<keyword evidence="2" id="KW-1185">Reference proteome</keyword>
<accession>A0AAD7FZK9</accession>
<dbReference type="Proteomes" id="UP001221757">
    <property type="component" value="Unassembled WGS sequence"/>
</dbReference>
<reference evidence="1" key="1">
    <citation type="submission" date="2023-03" db="EMBL/GenBank/DDBJ databases">
        <title>Massive genome expansion in bonnet fungi (Mycena s.s.) driven by repeated elements and novel gene families across ecological guilds.</title>
        <authorList>
            <consortium name="Lawrence Berkeley National Laboratory"/>
            <person name="Harder C.B."/>
            <person name="Miyauchi S."/>
            <person name="Viragh M."/>
            <person name="Kuo A."/>
            <person name="Thoen E."/>
            <person name="Andreopoulos B."/>
            <person name="Lu D."/>
            <person name="Skrede I."/>
            <person name="Drula E."/>
            <person name="Henrissat B."/>
            <person name="Morin E."/>
            <person name="Kohler A."/>
            <person name="Barry K."/>
            <person name="LaButti K."/>
            <person name="Morin E."/>
            <person name="Salamov A."/>
            <person name="Lipzen A."/>
            <person name="Mereny Z."/>
            <person name="Hegedus B."/>
            <person name="Baldrian P."/>
            <person name="Stursova M."/>
            <person name="Weitz H."/>
            <person name="Taylor A."/>
            <person name="Grigoriev I.V."/>
            <person name="Nagy L.G."/>
            <person name="Martin F."/>
            <person name="Kauserud H."/>
        </authorList>
    </citation>
    <scope>NUCLEOTIDE SEQUENCE</scope>
    <source>
        <strain evidence="1">CBHHK067</strain>
    </source>
</reference>
<organism evidence="1 2">
    <name type="scientific">Mycena rosella</name>
    <name type="common">Pink bonnet</name>
    <name type="synonym">Agaricus rosellus</name>
    <dbReference type="NCBI Taxonomy" id="1033263"/>
    <lineage>
        <taxon>Eukaryota</taxon>
        <taxon>Fungi</taxon>
        <taxon>Dikarya</taxon>
        <taxon>Basidiomycota</taxon>
        <taxon>Agaricomycotina</taxon>
        <taxon>Agaricomycetes</taxon>
        <taxon>Agaricomycetidae</taxon>
        <taxon>Agaricales</taxon>
        <taxon>Marasmiineae</taxon>
        <taxon>Mycenaceae</taxon>
        <taxon>Mycena</taxon>
    </lineage>
</organism>
<comment type="caution">
    <text evidence="1">The sequence shown here is derived from an EMBL/GenBank/DDBJ whole genome shotgun (WGS) entry which is preliminary data.</text>
</comment>
<dbReference type="EMBL" id="JARKIE010000385">
    <property type="protein sequence ID" value="KAJ7646213.1"/>
    <property type="molecule type" value="Genomic_DNA"/>
</dbReference>
<name>A0AAD7FZK9_MYCRO</name>
<sequence>MSRDFQNLISIDLGVMAEARPKLALVDFFLFTVEVNTAGEVSILELQPFEATGHKFSFRLTCGSFVAEMLVPGTGSQIHNIPDWNCWLCVSCRDLPELELAQGKERNLTINFKGPPLVADRSINIAMDDVATVRDECKVVDLLPRELHWLLRRRIEILKDLPLLAVRFLITANGSCRRTKGNEELISKFEGPPPLADLHSLLMADMSQE</sequence>
<protein>
    <submittedName>
        <fullName evidence="1">Uncharacterized protein</fullName>
    </submittedName>
</protein>
<dbReference type="AlphaFoldDB" id="A0AAD7FZK9"/>
<evidence type="ECO:0000313" key="1">
    <source>
        <dbReference type="EMBL" id="KAJ7646213.1"/>
    </source>
</evidence>
<gene>
    <name evidence="1" type="ORF">B0H17DRAFT_1148152</name>
</gene>
<evidence type="ECO:0000313" key="2">
    <source>
        <dbReference type="Proteomes" id="UP001221757"/>
    </source>
</evidence>